<protein>
    <submittedName>
        <fullName evidence="1">Uncharacterized protein</fullName>
    </submittedName>
</protein>
<organism evidence="1 2">
    <name type="scientific">Hypsibius exemplaris</name>
    <name type="common">Freshwater tardigrade</name>
    <dbReference type="NCBI Taxonomy" id="2072580"/>
    <lineage>
        <taxon>Eukaryota</taxon>
        <taxon>Metazoa</taxon>
        <taxon>Ecdysozoa</taxon>
        <taxon>Tardigrada</taxon>
        <taxon>Eutardigrada</taxon>
        <taxon>Parachela</taxon>
        <taxon>Hypsibioidea</taxon>
        <taxon>Hypsibiidae</taxon>
        <taxon>Hypsibius</taxon>
    </lineage>
</organism>
<dbReference type="EMBL" id="MTYJ01000054">
    <property type="protein sequence ID" value="OQV18039.1"/>
    <property type="molecule type" value="Genomic_DNA"/>
</dbReference>
<evidence type="ECO:0000313" key="2">
    <source>
        <dbReference type="Proteomes" id="UP000192578"/>
    </source>
</evidence>
<dbReference type="Proteomes" id="UP000192578">
    <property type="component" value="Unassembled WGS sequence"/>
</dbReference>
<sequence>MPKNAVSSAGMTSSLARHFITAMKIAPRCAVNVFNLRSFSTTQALAATTEKPRSPSIASAVQYLASYSRCAMGGFFRDNGRNDLFIHDDLSKQLRSSIPFVNKKPLMSGHQLRAAYFIPRCGLATVSFPSFGERTKEPSVRSAQTVLTEFLTRLKLDESDPEMGALVGELWRRVDVEGADRFRAKYAAEYRGHAYLFLVKRDLSPAGMLEFVLGQLTGDFRLSPSSADAWRQGLAGSPLRKGGNSCLFESFNQKFGFDDDEVFSFIAELYSAIRVESSPFDQQKNPTGNYLIGFEILCEYFCFNSKQLLAGGLPVDDK</sequence>
<name>A0A1W0WS63_HYPEX</name>
<keyword evidence="2" id="KW-1185">Reference proteome</keyword>
<evidence type="ECO:0000313" key="1">
    <source>
        <dbReference type="EMBL" id="OQV18039.1"/>
    </source>
</evidence>
<accession>A0A1W0WS63</accession>
<reference evidence="2" key="1">
    <citation type="submission" date="2017-01" db="EMBL/GenBank/DDBJ databases">
        <title>Comparative genomics of anhydrobiosis in the tardigrade Hypsibius dujardini.</title>
        <authorList>
            <person name="Yoshida Y."/>
            <person name="Koutsovoulos G."/>
            <person name="Laetsch D."/>
            <person name="Stevens L."/>
            <person name="Kumar S."/>
            <person name="Horikawa D."/>
            <person name="Ishino K."/>
            <person name="Komine S."/>
            <person name="Tomita M."/>
            <person name="Blaxter M."/>
            <person name="Arakawa K."/>
        </authorList>
    </citation>
    <scope>NUCLEOTIDE SEQUENCE [LARGE SCALE GENOMIC DNA]</scope>
    <source>
        <strain evidence="2">Z151</strain>
    </source>
</reference>
<dbReference type="AlphaFoldDB" id="A0A1W0WS63"/>
<proteinExistence type="predicted"/>
<gene>
    <name evidence="1" type="ORF">BV898_07980</name>
</gene>
<comment type="caution">
    <text evidence="1">The sequence shown here is derived from an EMBL/GenBank/DDBJ whole genome shotgun (WGS) entry which is preliminary data.</text>
</comment>